<dbReference type="PROSITE" id="PS00687">
    <property type="entry name" value="ALDEHYDE_DEHYDR_GLU"/>
    <property type="match status" value="1"/>
</dbReference>
<organism evidence="6 7">
    <name type="scientific">Pelagomonas calceolata</name>
    <dbReference type="NCBI Taxonomy" id="35677"/>
    <lineage>
        <taxon>Eukaryota</taxon>
        <taxon>Sar</taxon>
        <taxon>Stramenopiles</taxon>
        <taxon>Ochrophyta</taxon>
        <taxon>Pelagophyceae</taxon>
        <taxon>Pelagomonadales</taxon>
        <taxon>Pelagomonadaceae</taxon>
        <taxon>Pelagomonas</taxon>
    </lineage>
</organism>
<dbReference type="InterPro" id="IPR016163">
    <property type="entry name" value="Ald_DH_C"/>
</dbReference>
<evidence type="ECO:0000256" key="1">
    <source>
        <dbReference type="ARBA" id="ARBA00023002"/>
    </source>
</evidence>
<dbReference type="CDD" id="cd07078">
    <property type="entry name" value="ALDH"/>
    <property type="match status" value="1"/>
</dbReference>
<dbReference type="InterPro" id="IPR016162">
    <property type="entry name" value="Ald_DH_N"/>
</dbReference>
<gene>
    <name evidence="6" type="ORF">PECAL_5P03800</name>
</gene>
<evidence type="ECO:0000313" key="6">
    <source>
        <dbReference type="EMBL" id="CAH0375832.1"/>
    </source>
</evidence>
<feature type="transmembrane region" description="Helical" evidence="4">
    <location>
        <begin position="482"/>
        <end position="502"/>
    </location>
</feature>
<dbReference type="FunFam" id="3.40.309.10:FF:000009">
    <property type="entry name" value="Aldehyde dehydrogenase A"/>
    <property type="match status" value="1"/>
</dbReference>
<comment type="caution">
    <text evidence="6">The sequence shown here is derived from an EMBL/GenBank/DDBJ whole genome shotgun (WGS) entry which is preliminary data.</text>
</comment>
<dbReference type="PANTHER" id="PTHR11699">
    <property type="entry name" value="ALDEHYDE DEHYDROGENASE-RELATED"/>
    <property type="match status" value="1"/>
</dbReference>
<dbReference type="InterPro" id="IPR015590">
    <property type="entry name" value="Aldehyde_DH_dom"/>
</dbReference>
<keyword evidence="1 3" id="KW-0560">Oxidoreductase</keyword>
<feature type="active site" evidence="2">
    <location>
        <position position="231"/>
    </location>
</feature>
<keyword evidence="7" id="KW-1185">Reference proteome</keyword>
<dbReference type="Gene3D" id="3.40.605.10">
    <property type="entry name" value="Aldehyde Dehydrogenase, Chain A, domain 1"/>
    <property type="match status" value="1"/>
</dbReference>
<dbReference type="InterPro" id="IPR029510">
    <property type="entry name" value="Ald_DH_CS_GLU"/>
</dbReference>
<evidence type="ECO:0000313" key="7">
    <source>
        <dbReference type="Proteomes" id="UP000789595"/>
    </source>
</evidence>
<dbReference type="Pfam" id="PF00171">
    <property type="entry name" value="Aldedh"/>
    <property type="match status" value="1"/>
</dbReference>
<evidence type="ECO:0000256" key="2">
    <source>
        <dbReference type="PROSITE-ProRule" id="PRU10007"/>
    </source>
</evidence>
<dbReference type="InterPro" id="IPR016161">
    <property type="entry name" value="Ald_DH/histidinol_DH"/>
</dbReference>
<dbReference type="SUPFAM" id="SSF53720">
    <property type="entry name" value="ALDH-like"/>
    <property type="match status" value="1"/>
</dbReference>
<dbReference type="OrthoDB" id="310895at2759"/>
<keyword evidence="4" id="KW-0812">Transmembrane</keyword>
<dbReference type="EMBL" id="CAKKNE010000005">
    <property type="protein sequence ID" value="CAH0375832.1"/>
    <property type="molecule type" value="Genomic_DNA"/>
</dbReference>
<evidence type="ECO:0000259" key="5">
    <source>
        <dbReference type="Pfam" id="PF00171"/>
    </source>
</evidence>
<dbReference type="Proteomes" id="UP000789595">
    <property type="component" value="Unassembled WGS sequence"/>
</dbReference>
<dbReference type="GO" id="GO:0016620">
    <property type="term" value="F:oxidoreductase activity, acting on the aldehyde or oxo group of donors, NAD or NADP as acceptor"/>
    <property type="evidence" value="ECO:0007669"/>
    <property type="project" value="InterPro"/>
</dbReference>
<protein>
    <recommendedName>
        <fullName evidence="5">Aldehyde dehydrogenase domain-containing protein</fullName>
    </recommendedName>
</protein>
<evidence type="ECO:0000256" key="3">
    <source>
        <dbReference type="RuleBase" id="RU003345"/>
    </source>
</evidence>
<keyword evidence="4" id="KW-1133">Transmembrane helix</keyword>
<evidence type="ECO:0000256" key="4">
    <source>
        <dbReference type="SAM" id="Phobius"/>
    </source>
</evidence>
<proteinExistence type="inferred from homology"/>
<sequence length="507" mass="52806">MVQGVVIEQGHIVDTNPATGAVIQRVRVSTPAEIDAAVAAARTAQPLWNARPLHERTELVKQACAALAGKRQQLAKLITAEMGKTLAESLEEVDDNIDMSAYCDLVQQANAPEVDGGSLIVRHPHGVVAVCAPWNYPVEEIVLLCVPALIAGNAVVVKPSEVVPLSSGLVVETLRDALPSGLVNLLQGDGEVGALLTGHPLVDMVGFTGSTATGQKILNTASKTLKPVVLECGGKDPMVVLEDADLELAAHDAVAYSLANCGQVCCAVERVYVAASVAADFEDKVKAEASKWKVGDGVDPETTIGPMASRMQRDIVHSHVTKATQAGARCVLGGELPGSSERGNYYPATVLADVPHGALRDEETFGPVVALSTFDGSDDTAVALANDSRYGLTASVYSSDLKRAGAVAARLAAGQVGVNTNPLSGVRSIRCPFVGHKESGYGTHSGFDGWRQFSTPKSLIYAEAPADDAVPAVAKRDRRGPAVPPVAALLAFGAGVLITLAATRRRA</sequence>
<accession>A0A8J2X0H5</accession>
<dbReference type="AlphaFoldDB" id="A0A8J2X0H5"/>
<keyword evidence="4" id="KW-0472">Membrane</keyword>
<comment type="similarity">
    <text evidence="3">Belongs to the aldehyde dehydrogenase family.</text>
</comment>
<name>A0A8J2X0H5_9STRA</name>
<dbReference type="Gene3D" id="3.40.309.10">
    <property type="entry name" value="Aldehyde Dehydrogenase, Chain A, domain 2"/>
    <property type="match status" value="1"/>
</dbReference>
<reference evidence="6" key="1">
    <citation type="submission" date="2021-11" db="EMBL/GenBank/DDBJ databases">
        <authorList>
            <consortium name="Genoscope - CEA"/>
            <person name="William W."/>
        </authorList>
    </citation>
    <scope>NUCLEOTIDE SEQUENCE</scope>
</reference>
<dbReference type="InterPro" id="IPR016160">
    <property type="entry name" value="Ald_DH_CS_CYS"/>
</dbReference>
<feature type="domain" description="Aldehyde dehydrogenase" evidence="5">
    <location>
        <begin position="11"/>
        <end position="458"/>
    </location>
</feature>
<dbReference type="PROSITE" id="PS00070">
    <property type="entry name" value="ALDEHYDE_DEHYDR_CYS"/>
    <property type="match status" value="1"/>
</dbReference>